<dbReference type="Pfam" id="PF00534">
    <property type="entry name" value="Glycos_transf_1"/>
    <property type="match status" value="1"/>
</dbReference>
<dbReference type="SUPFAM" id="SSF53756">
    <property type="entry name" value="UDP-Glycosyltransferase/glycogen phosphorylase"/>
    <property type="match status" value="1"/>
</dbReference>
<comment type="caution">
    <text evidence="3">The sequence shown here is derived from an EMBL/GenBank/DDBJ whole genome shotgun (WGS) entry which is preliminary data.</text>
</comment>
<organism evidence="3 4">
    <name type="scientific">Streptomonospora mangrovi</name>
    <dbReference type="NCBI Taxonomy" id="2883123"/>
    <lineage>
        <taxon>Bacteria</taxon>
        <taxon>Bacillati</taxon>
        <taxon>Actinomycetota</taxon>
        <taxon>Actinomycetes</taxon>
        <taxon>Streptosporangiales</taxon>
        <taxon>Nocardiopsidaceae</taxon>
        <taxon>Streptomonospora</taxon>
    </lineage>
</organism>
<dbReference type="RefSeq" id="WP_270075260.1">
    <property type="nucleotide sequence ID" value="NZ_JAJAQC010000101.1"/>
</dbReference>
<feature type="domain" description="Glycosyl transferase family 1" evidence="2">
    <location>
        <begin position="183"/>
        <end position="346"/>
    </location>
</feature>
<dbReference type="AlphaFoldDB" id="A0A9X3NU38"/>
<evidence type="ECO:0000259" key="2">
    <source>
        <dbReference type="Pfam" id="PF00534"/>
    </source>
</evidence>
<dbReference type="EMBL" id="JAJAQC010000101">
    <property type="protein sequence ID" value="MDA0568029.1"/>
    <property type="molecule type" value="Genomic_DNA"/>
</dbReference>
<dbReference type="PANTHER" id="PTHR45947">
    <property type="entry name" value="SULFOQUINOVOSYL TRANSFERASE SQD2"/>
    <property type="match status" value="1"/>
</dbReference>
<protein>
    <submittedName>
        <fullName evidence="3">Glycosyltransferase family 4 protein</fullName>
    </submittedName>
</protein>
<dbReference type="CDD" id="cd03801">
    <property type="entry name" value="GT4_PimA-like"/>
    <property type="match status" value="1"/>
</dbReference>
<name>A0A9X3NU38_9ACTN</name>
<accession>A0A9X3NU38</accession>
<dbReference type="InterPro" id="IPR050194">
    <property type="entry name" value="Glycosyltransferase_grp1"/>
</dbReference>
<dbReference type="Proteomes" id="UP001140076">
    <property type="component" value="Unassembled WGS sequence"/>
</dbReference>
<evidence type="ECO:0000256" key="1">
    <source>
        <dbReference type="ARBA" id="ARBA00022679"/>
    </source>
</evidence>
<dbReference type="Gene3D" id="3.40.50.2000">
    <property type="entry name" value="Glycogen Phosphorylase B"/>
    <property type="match status" value="2"/>
</dbReference>
<keyword evidence="4" id="KW-1185">Reference proteome</keyword>
<dbReference type="GO" id="GO:0016758">
    <property type="term" value="F:hexosyltransferase activity"/>
    <property type="evidence" value="ECO:0007669"/>
    <property type="project" value="TreeGrafter"/>
</dbReference>
<evidence type="ECO:0000313" key="4">
    <source>
        <dbReference type="Proteomes" id="UP001140076"/>
    </source>
</evidence>
<evidence type="ECO:0000313" key="3">
    <source>
        <dbReference type="EMBL" id="MDA0568029.1"/>
    </source>
</evidence>
<gene>
    <name evidence="3" type="ORF">LG943_27455</name>
</gene>
<dbReference type="PANTHER" id="PTHR45947:SF3">
    <property type="entry name" value="SULFOQUINOVOSYL TRANSFERASE SQD2"/>
    <property type="match status" value="1"/>
</dbReference>
<proteinExistence type="predicted"/>
<keyword evidence="1" id="KW-0808">Transferase</keyword>
<dbReference type="InterPro" id="IPR001296">
    <property type="entry name" value="Glyco_trans_1"/>
</dbReference>
<sequence>MTNDFPSRGGGDDTFGCALARHLAGPDGEGAVVHTFRSGSGGFDDLQEFPVERDGGPRLMPTRRTVRRITELMRGYDCDRVLLAEAPLGLMAAPLRAEGVGEVVAATRGVGRWGPAATSMLRRIGGGADVVAYPGESQRPLVQQALPPGSGARLVRLAPGVDTAAFRPGLDGGDLRERFDLGEGQVVLCVGRLDKRAGVDTLIRAMTWLRPRFPGVRLLVAGEGPDRRRLRALAAWAGVERSVVFAGACGPAELPGLCAVADVFALPGRPGSPGRGMMPGAGLLEAAACGLPVLAGVDGGAQDLVRHGETGYVVDGGNARSVAAHLTRLLANPEAARAMGERGRRWVLAEWTWDRVLARLEAAPAAA</sequence>
<reference evidence="3" key="1">
    <citation type="submission" date="2021-10" db="EMBL/GenBank/DDBJ databases">
        <title>Streptomonospora sp. nov., isolated from mangrove soil.</title>
        <authorList>
            <person name="Chen X."/>
            <person name="Ge X."/>
            <person name="Liu W."/>
        </authorList>
    </citation>
    <scope>NUCLEOTIDE SEQUENCE</scope>
    <source>
        <strain evidence="3">S1-112</strain>
    </source>
</reference>